<evidence type="ECO:0008006" key="3">
    <source>
        <dbReference type="Google" id="ProtNLM"/>
    </source>
</evidence>
<sequence length="147" mass="16482">MHKSLYTMTIAEPDGDFCSYAIIAANYNAASEVAISKYMGEQPDCENVEIEHALSYQITCAPDENGILHEIKVNDDSFKEAIIDISLCAGYLLSNKKISVDDSRELINYIRSLALKFEILHGEQDDYLTLVEDFAIKELTNTYGVDD</sequence>
<dbReference type="Proteomes" id="UP001527181">
    <property type="component" value="Unassembled WGS sequence"/>
</dbReference>
<accession>A0ABT4H3G4</accession>
<proteinExistence type="predicted"/>
<keyword evidence="2" id="KW-1185">Reference proteome</keyword>
<dbReference type="EMBL" id="JAMDNP010000057">
    <property type="protein sequence ID" value="MCY9763522.1"/>
    <property type="molecule type" value="Genomic_DNA"/>
</dbReference>
<comment type="caution">
    <text evidence="1">The sequence shown here is derived from an EMBL/GenBank/DDBJ whole genome shotgun (WGS) entry which is preliminary data.</text>
</comment>
<organism evidence="1 2">
    <name type="scientific">Paenibacillus alvei</name>
    <name type="common">Bacillus alvei</name>
    <dbReference type="NCBI Taxonomy" id="44250"/>
    <lineage>
        <taxon>Bacteria</taxon>
        <taxon>Bacillati</taxon>
        <taxon>Bacillota</taxon>
        <taxon>Bacilli</taxon>
        <taxon>Bacillales</taxon>
        <taxon>Paenibacillaceae</taxon>
        <taxon>Paenibacillus</taxon>
    </lineage>
</organism>
<evidence type="ECO:0000313" key="1">
    <source>
        <dbReference type="EMBL" id="MCY9763522.1"/>
    </source>
</evidence>
<dbReference type="RefSeq" id="WP_268598751.1">
    <property type="nucleotide sequence ID" value="NZ_JAMDNP010000057.1"/>
</dbReference>
<name>A0ABT4H3G4_PAEAL</name>
<evidence type="ECO:0000313" key="2">
    <source>
        <dbReference type="Proteomes" id="UP001527181"/>
    </source>
</evidence>
<reference evidence="1 2" key="1">
    <citation type="submission" date="2022-05" db="EMBL/GenBank/DDBJ databases">
        <title>Genome Sequencing of Bee-Associated Microbes.</title>
        <authorList>
            <person name="Dunlap C."/>
        </authorList>
    </citation>
    <scope>NUCLEOTIDE SEQUENCE [LARGE SCALE GENOMIC DNA]</scope>
    <source>
        <strain evidence="1 2">NRRL B-04010</strain>
    </source>
</reference>
<gene>
    <name evidence="1" type="ORF">M5X12_23720</name>
</gene>
<protein>
    <recommendedName>
        <fullName evidence="3">Phage protein</fullName>
    </recommendedName>
</protein>